<proteinExistence type="predicted"/>
<organism evidence="3 4">
    <name type="scientific">Stagnimonas aquatica</name>
    <dbReference type="NCBI Taxonomy" id="2689987"/>
    <lineage>
        <taxon>Bacteria</taxon>
        <taxon>Pseudomonadati</taxon>
        <taxon>Pseudomonadota</taxon>
        <taxon>Gammaproteobacteria</taxon>
        <taxon>Nevskiales</taxon>
        <taxon>Nevskiaceae</taxon>
        <taxon>Stagnimonas</taxon>
    </lineage>
</organism>
<feature type="signal peptide" evidence="1">
    <location>
        <begin position="1"/>
        <end position="19"/>
    </location>
</feature>
<evidence type="ECO:0000313" key="4">
    <source>
        <dbReference type="Proteomes" id="UP000282106"/>
    </source>
</evidence>
<evidence type="ECO:0000259" key="2">
    <source>
        <dbReference type="Pfam" id="PF14086"/>
    </source>
</evidence>
<dbReference type="AlphaFoldDB" id="A0A3N0VE85"/>
<feature type="chain" id="PRO_5018185783" evidence="1">
    <location>
        <begin position="20"/>
        <end position="74"/>
    </location>
</feature>
<sequence length="74" mass="7977">MVMKHRLLLGLLMVPLASACSLQPVQPWQRGHLARPEMAWEPDPLLAAYRRHVQFSKEAATGGPVLGGGGCGCN</sequence>
<dbReference type="Pfam" id="PF14086">
    <property type="entry name" value="DUF4266"/>
    <property type="match status" value="1"/>
</dbReference>
<gene>
    <name evidence="3" type="ORF">ED208_08960</name>
</gene>
<dbReference type="InParanoid" id="A0A3N0VE85"/>
<dbReference type="Proteomes" id="UP000282106">
    <property type="component" value="Unassembled WGS sequence"/>
</dbReference>
<reference evidence="3 4" key="1">
    <citation type="submission" date="2018-10" db="EMBL/GenBank/DDBJ databases">
        <authorList>
            <person name="Chen W.-M."/>
        </authorList>
    </citation>
    <scope>NUCLEOTIDE SEQUENCE [LARGE SCALE GENOMIC DNA]</scope>
    <source>
        <strain evidence="3 4">THS-13</strain>
    </source>
</reference>
<protein>
    <submittedName>
        <fullName evidence="3">DUF4266 domain-containing protein</fullName>
    </submittedName>
</protein>
<keyword evidence="4" id="KW-1185">Reference proteome</keyword>
<name>A0A3N0VE85_9GAMM</name>
<evidence type="ECO:0000313" key="3">
    <source>
        <dbReference type="EMBL" id="ROH91083.1"/>
    </source>
</evidence>
<dbReference type="EMBL" id="RJVO01000003">
    <property type="protein sequence ID" value="ROH91083.1"/>
    <property type="molecule type" value="Genomic_DNA"/>
</dbReference>
<dbReference type="PROSITE" id="PS51257">
    <property type="entry name" value="PROKAR_LIPOPROTEIN"/>
    <property type="match status" value="1"/>
</dbReference>
<comment type="caution">
    <text evidence="3">The sequence shown here is derived from an EMBL/GenBank/DDBJ whole genome shotgun (WGS) entry which is preliminary data.</text>
</comment>
<keyword evidence="1" id="KW-0732">Signal</keyword>
<dbReference type="InterPro" id="IPR025362">
    <property type="entry name" value="DUF4266"/>
</dbReference>
<feature type="domain" description="DUF4266" evidence="2">
    <location>
        <begin position="25"/>
        <end position="74"/>
    </location>
</feature>
<accession>A0A3N0VE85</accession>
<evidence type="ECO:0000256" key="1">
    <source>
        <dbReference type="SAM" id="SignalP"/>
    </source>
</evidence>